<feature type="domain" description="ATP-grasp" evidence="4">
    <location>
        <begin position="75"/>
        <end position="255"/>
    </location>
</feature>
<name>A0A5J6LC61_9GAMM</name>
<evidence type="ECO:0000256" key="3">
    <source>
        <dbReference type="SAM" id="MobiDB-lite"/>
    </source>
</evidence>
<gene>
    <name evidence="5" type="ORF">F5I99_06510</name>
</gene>
<dbReference type="RefSeq" id="WP_151054259.1">
    <property type="nucleotide sequence ID" value="NZ_CP044222.1"/>
</dbReference>
<organism evidence="5 6">
    <name type="scientific">Nitrincola iocasae</name>
    <dbReference type="NCBI Taxonomy" id="2614693"/>
    <lineage>
        <taxon>Bacteria</taxon>
        <taxon>Pseudomonadati</taxon>
        <taxon>Pseudomonadota</taxon>
        <taxon>Gammaproteobacteria</taxon>
        <taxon>Oceanospirillales</taxon>
        <taxon>Oceanospirillaceae</taxon>
        <taxon>Nitrincola</taxon>
    </lineage>
</organism>
<dbReference type="GO" id="GO:0046872">
    <property type="term" value="F:metal ion binding"/>
    <property type="evidence" value="ECO:0007669"/>
    <property type="project" value="InterPro"/>
</dbReference>
<dbReference type="EMBL" id="CP044222">
    <property type="protein sequence ID" value="QEW06177.1"/>
    <property type="molecule type" value="Genomic_DNA"/>
</dbReference>
<proteinExistence type="predicted"/>
<dbReference type="GO" id="GO:0043774">
    <property type="term" value="F:coenzyme F420-2 alpha-glutamyl ligase activity"/>
    <property type="evidence" value="ECO:0007669"/>
    <property type="project" value="TreeGrafter"/>
</dbReference>
<evidence type="ECO:0000256" key="1">
    <source>
        <dbReference type="ARBA" id="ARBA00023211"/>
    </source>
</evidence>
<evidence type="ECO:0000256" key="2">
    <source>
        <dbReference type="PROSITE-ProRule" id="PRU00409"/>
    </source>
</evidence>
<keyword evidence="2" id="KW-0067">ATP-binding</keyword>
<dbReference type="InterPro" id="IPR011761">
    <property type="entry name" value="ATP-grasp"/>
</dbReference>
<feature type="region of interest" description="Disordered" evidence="3">
    <location>
        <begin position="254"/>
        <end position="274"/>
    </location>
</feature>
<accession>A0A5J6LC61</accession>
<dbReference type="InterPro" id="IPR013651">
    <property type="entry name" value="ATP-grasp_RimK-type"/>
</dbReference>
<dbReference type="AlphaFoldDB" id="A0A5J6LC61"/>
<evidence type="ECO:0000313" key="5">
    <source>
        <dbReference type="EMBL" id="QEW06177.1"/>
    </source>
</evidence>
<dbReference type="KEGG" id="nik:F5I99_06510"/>
<dbReference type="PANTHER" id="PTHR21621:SF2">
    <property type="entry name" value="COENZYME GAMMA-F420-2:ALPHA-L-GLUTAMATE LIGASE"/>
    <property type="match status" value="1"/>
</dbReference>
<dbReference type="GO" id="GO:0005524">
    <property type="term" value="F:ATP binding"/>
    <property type="evidence" value="ECO:0007669"/>
    <property type="project" value="UniProtKB-UniRule"/>
</dbReference>
<evidence type="ECO:0000313" key="6">
    <source>
        <dbReference type="Proteomes" id="UP000325606"/>
    </source>
</evidence>
<dbReference type="Pfam" id="PF08443">
    <property type="entry name" value="RimK"/>
    <property type="match status" value="1"/>
</dbReference>
<protein>
    <recommendedName>
        <fullName evidence="4">ATP-grasp domain-containing protein</fullName>
    </recommendedName>
</protein>
<evidence type="ECO:0000259" key="4">
    <source>
        <dbReference type="PROSITE" id="PS50975"/>
    </source>
</evidence>
<dbReference type="Gene3D" id="3.30.470.20">
    <property type="entry name" value="ATP-grasp fold, B domain"/>
    <property type="match status" value="1"/>
</dbReference>
<dbReference type="SUPFAM" id="SSF56059">
    <property type="entry name" value="Glutathione synthetase ATP-binding domain-like"/>
    <property type="match status" value="1"/>
</dbReference>
<dbReference type="PANTHER" id="PTHR21621">
    <property type="entry name" value="RIBOSOMAL PROTEIN S6 MODIFICATION PROTEIN"/>
    <property type="match status" value="1"/>
</dbReference>
<dbReference type="PROSITE" id="PS50975">
    <property type="entry name" value="ATP_GRASP"/>
    <property type="match status" value="1"/>
</dbReference>
<sequence>MNIVSFDAFRTLRLPGVTFMKPENMFRQKDEILAADWVLFPEYWQVNALVFGLKKKIFPSLSTYLLGHNKIEMTRAFRMLIPLNTPDTEIQANTESRAAEVWDKMDLPFVAKIPKSSMGEGVFLIENRADWAAYLARTDIIYAQEFLPIDRDMRIIVVGGQVVAGYWRLQGQDGFHNNVSRGGQVDISPLHPAAVKLALYLAEALNLDHAGFDIAMVGDHPYVLEFNRLFGNTGLPDLHILVADAILTYIREQTDRDDDPQDPHRPQPPLPIAV</sequence>
<dbReference type="GO" id="GO:0005737">
    <property type="term" value="C:cytoplasm"/>
    <property type="evidence" value="ECO:0007669"/>
    <property type="project" value="TreeGrafter"/>
</dbReference>
<keyword evidence="1" id="KW-0464">Manganese</keyword>
<reference evidence="5 6" key="1">
    <citation type="submission" date="2019-09" db="EMBL/GenBank/DDBJ databases">
        <title>Nitrincola iocasae sp. nov., a bacterium isolated from the sediment collected at a cold seep field in South China Sea.</title>
        <authorList>
            <person name="Zhang H."/>
            <person name="Wang H."/>
            <person name="Li C."/>
        </authorList>
    </citation>
    <scope>NUCLEOTIDE SEQUENCE [LARGE SCALE GENOMIC DNA]</scope>
    <source>
        <strain evidence="5 6">KXZD1103</strain>
    </source>
</reference>
<keyword evidence="2" id="KW-0547">Nucleotide-binding</keyword>
<dbReference type="Proteomes" id="UP000325606">
    <property type="component" value="Chromosome"/>
</dbReference>
<keyword evidence="6" id="KW-1185">Reference proteome</keyword>